<reference evidence="17" key="1">
    <citation type="submission" date="2018-09" db="EMBL/GenBank/DDBJ databases">
        <authorList>
            <person name="Kim I."/>
        </authorList>
    </citation>
    <scope>NUCLEOTIDE SEQUENCE [LARGE SCALE GENOMIC DNA]</scope>
    <source>
        <strain evidence="17">DD4a</strain>
    </source>
</reference>
<feature type="domain" description="K+ potassium transporter C-terminal" evidence="15">
    <location>
        <begin position="665"/>
        <end position="820"/>
    </location>
</feature>
<keyword evidence="3 12" id="KW-0813">Transport</keyword>
<keyword evidence="11 12" id="KW-0472">Membrane</keyword>
<dbReference type="OrthoDB" id="9805577at2"/>
<comment type="function">
    <text evidence="12">Transport of potassium into the cell. Likely operates as a K(+):H(+) symporter.</text>
</comment>
<name>A0A3A1U7L5_9MICO</name>
<feature type="region of interest" description="Disordered" evidence="13">
    <location>
        <begin position="1"/>
        <end position="35"/>
    </location>
</feature>
<keyword evidence="9 12" id="KW-1133">Transmembrane helix</keyword>
<feature type="transmembrane region" description="Helical" evidence="12">
    <location>
        <begin position="326"/>
        <end position="347"/>
    </location>
</feature>
<comment type="subcellular location">
    <subcellularLocation>
        <location evidence="12">Cell membrane</location>
        <topology evidence="12">Multi-pass membrane protein</topology>
    </subcellularLocation>
    <subcellularLocation>
        <location evidence="1">Membrane</location>
        <topology evidence="1">Multi-pass membrane protein</topology>
    </subcellularLocation>
</comment>
<evidence type="ECO:0000256" key="11">
    <source>
        <dbReference type="ARBA" id="ARBA00023136"/>
    </source>
</evidence>
<feature type="transmembrane region" description="Helical" evidence="12">
    <location>
        <begin position="478"/>
        <end position="502"/>
    </location>
</feature>
<dbReference type="PANTHER" id="PTHR30540:SF79">
    <property type="entry name" value="LOW AFFINITY POTASSIUM TRANSPORT SYSTEM PROTEIN KUP"/>
    <property type="match status" value="1"/>
</dbReference>
<dbReference type="HAMAP" id="MF_01522">
    <property type="entry name" value="Kup"/>
    <property type="match status" value="1"/>
</dbReference>
<keyword evidence="17" id="KW-1185">Reference proteome</keyword>
<evidence type="ECO:0000313" key="17">
    <source>
        <dbReference type="Proteomes" id="UP000265742"/>
    </source>
</evidence>
<feature type="domain" description="K+ potassium transporter integral membrane" evidence="14">
    <location>
        <begin position="201"/>
        <end position="654"/>
    </location>
</feature>
<evidence type="ECO:0000256" key="6">
    <source>
        <dbReference type="ARBA" id="ARBA00022692"/>
    </source>
</evidence>
<protein>
    <recommendedName>
        <fullName evidence="12">Probable potassium transport system protein Kup</fullName>
    </recommendedName>
</protein>
<feature type="transmembrane region" description="Helical" evidence="12">
    <location>
        <begin position="614"/>
        <end position="631"/>
    </location>
</feature>
<dbReference type="GO" id="GO:0015293">
    <property type="term" value="F:symporter activity"/>
    <property type="evidence" value="ECO:0007669"/>
    <property type="project" value="UniProtKB-UniRule"/>
</dbReference>
<evidence type="ECO:0000256" key="2">
    <source>
        <dbReference type="ARBA" id="ARBA00007019"/>
    </source>
</evidence>
<evidence type="ECO:0000259" key="14">
    <source>
        <dbReference type="Pfam" id="PF02705"/>
    </source>
</evidence>
<keyword evidence="4 12" id="KW-1003">Cell membrane</keyword>
<organism evidence="16 17">
    <name type="scientific">Amnibacterium setariae</name>
    <dbReference type="NCBI Taxonomy" id="2306585"/>
    <lineage>
        <taxon>Bacteria</taxon>
        <taxon>Bacillati</taxon>
        <taxon>Actinomycetota</taxon>
        <taxon>Actinomycetes</taxon>
        <taxon>Micrococcales</taxon>
        <taxon>Microbacteriaceae</taxon>
        <taxon>Amnibacterium</taxon>
    </lineage>
</organism>
<feature type="transmembrane region" description="Helical" evidence="12">
    <location>
        <begin position="528"/>
        <end position="548"/>
    </location>
</feature>
<evidence type="ECO:0000313" key="16">
    <source>
        <dbReference type="EMBL" id="RIX31038.1"/>
    </source>
</evidence>
<keyword evidence="6 12" id="KW-0812">Transmembrane</keyword>
<evidence type="ECO:0000256" key="8">
    <source>
        <dbReference type="ARBA" id="ARBA00022958"/>
    </source>
</evidence>
<feature type="transmembrane region" description="Helical" evidence="12">
    <location>
        <begin position="290"/>
        <end position="306"/>
    </location>
</feature>
<comment type="caution">
    <text evidence="16">The sequence shown here is derived from an EMBL/GenBank/DDBJ whole genome shotgun (WGS) entry which is preliminary data.</text>
</comment>
<feature type="compositionally biased region" description="Basic and acidic residues" evidence="13">
    <location>
        <begin position="101"/>
        <end position="114"/>
    </location>
</feature>
<feature type="transmembrane region" description="Helical" evidence="12">
    <location>
        <begin position="238"/>
        <end position="258"/>
    </location>
</feature>
<dbReference type="EMBL" id="QXTG01000001">
    <property type="protein sequence ID" value="RIX31038.1"/>
    <property type="molecule type" value="Genomic_DNA"/>
</dbReference>
<evidence type="ECO:0000259" key="15">
    <source>
        <dbReference type="Pfam" id="PF22776"/>
    </source>
</evidence>
<dbReference type="Pfam" id="PF02705">
    <property type="entry name" value="K_trans"/>
    <property type="match status" value="1"/>
</dbReference>
<evidence type="ECO:0000256" key="12">
    <source>
        <dbReference type="HAMAP-Rule" id="MF_01522"/>
    </source>
</evidence>
<evidence type="ECO:0000256" key="7">
    <source>
        <dbReference type="ARBA" id="ARBA00022847"/>
    </source>
</evidence>
<feature type="transmembrane region" description="Helical" evidence="12">
    <location>
        <begin position="359"/>
        <end position="380"/>
    </location>
</feature>
<dbReference type="Proteomes" id="UP000265742">
    <property type="component" value="Unassembled WGS sequence"/>
</dbReference>
<gene>
    <name evidence="12" type="primary">kup</name>
    <name evidence="16" type="ORF">D1781_06605</name>
</gene>
<sequence>MAGDQEGRALVVDPTAPCRSTGKAPPGRAHPTGEPVGLTELVCAGWSRGSLRSHLDQRGWRWGGLEARCARPRPADHGGLDARFARRSIHGPRWSSRALRARAETTSREDDGAERGPCAGSRRGCRSLASGRPLDGEQPRRLERNAVNRDDAASAGTSATEGQDVVEPADPESPEPAEDEPPQEDPSDKAGPVGRGLAAAALAALGVVFGDIGTSPLYALKTVFTIDGGVVRATPGDVYGVVSLMFWSVTIIVSIKYLGVLMRADNDGEGGVMALAALAQRLYKHRRRHTGVFIVIGIVGVALFYGDSIITPAVSVLSAVEGVEVAAPAVSHLTVPIAAVILTLLFAVQRFGTGKVGNLFGPVMILWFLVLTAAGIGTVVQHPSVLQGLSPTWAVVFVVAHPGIAFVAMGAVVLVITGAEALYADMGHFGRSPIRRAWFFVVFPALTLNYLGQAALVLNRPGARNNPFLLLFPEALQLPVVLLATVATIIASQAVISGAFSLSRQAVQLGILPPLSIRQTSQSESGQIYLPVVNALLFIGVLAVMFVFQSSSRLATAYGVSVTGALVVDTLLLLLVAPRLWHWKAWQIVLAAVAFGGLEVTFLAGNLSKVVHGGWVPLLIAAAVITVMTTWRRGRQLVSDDRREKEGSLAEFVDEVREQHLVRVPGVAVFPHPNRETVPLALRANVDRNHVLHERVIVVSIQTIGIPQVPLHKRYEYDPLDYADDGIEHLTIRFGFSETPDVPAALRAACVADVLDLEPDAMDRASFFISRGAIRRTRAHGMAKWRKSLFVGLARNAADPAARFQLPSTRTVTMGSDVDI</sequence>
<dbReference type="Pfam" id="PF22776">
    <property type="entry name" value="K_trans_C"/>
    <property type="match status" value="1"/>
</dbReference>
<dbReference type="InterPro" id="IPR053952">
    <property type="entry name" value="K_trans_C"/>
</dbReference>
<accession>A0A3A1U7L5</accession>
<proteinExistence type="inferred from homology"/>
<dbReference type="PANTHER" id="PTHR30540">
    <property type="entry name" value="OSMOTIC STRESS POTASSIUM TRANSPORTER"/>
    <property type="match status" value="1"/>
</dbReference>
<feature type="region of interest" description="Disordered" evidence="13">
    <location>
        <begin position="96"/>
        <end position="193"/>
    </location>
</feature>
<feature type="compositionally biased region" description="Acidic residues" evidence="13">
    <location>
        <begin position="167"/>
        <end position="185"/>
    </location>
</feature>
<feature type="transmembrane region" description="Helical" evidence="12">
    <location>
        <begin position="588"/>
        <end position="608"/>
    </location>
</feature>
<feature type="transmembrane region" description="Helical" evidence="12">
    <location>
        <begin position="197"/>
        <end position="218"/>
    </location>
</feature>
<keyword evidence="10 12" id="KW-0406">Ion transport</keyword>
<feature type="transmembrane region" description="Helical" evidence="12">
    <location>
        <begin position="554"/>
        <end position="576"/>
    </location>
</feature>
<feature type="transmembrane region" description="Helical" evidence="12">
    <location>
        <begin position="392"/>
        <end position="416"/>
    </location>
</feature>
<comment type="similarity">
    <text evidence="2 12">Belongs to the HAK/KUP transporter (TC 2.A.72) family.</text>
</comment>
<evidence type="ECO:0000256" key="4">
    <source>
        <dbReference type="ARBA" id="ARBA00022475"/>
    </source>
</evidence>
<dbReference type="AlphaFoldDB" id="A0A3A1U7L5"/>
<comment type="catalytic activity">
    <reaction evidence="12">
        <text>K(+)(in) + H(+)(in) = K(+)(out) + H(+)(out)</text>
        <dbReference type="Rhea" id="RHEA:28490"/>
        <dbReference type="ChEBI" id="CHEBI:15378"/>
        <dbReference type="ChEBI" id="CHEBI:29103"/>
    </reaction>
</comment>
<evidence type="ECO:0000256" key="5">
    <source>
        <dbReference type="ARBA" id="ARBA00022538"/>
    </source>
</evidence>
<dbReference type="InterPro" id="IPR023051">
    <property type="entry name" value="Kup"/>
</dbReference>
<feature type="compositionally biased region" description="Basic and acidic residues" evidence="13">
    <location>
        <begin position="134"/>
        <end position="152"/>
    </location>
</feature>
<dbReference type="GO" id="GO:0015079">
    <property type="term" value="F:potassium ion transmembrane transporter activity"/>
    <property type="evidence" value="ECO:0007669"/>
    <property type="project" value="UniProtKB-UniRule"/>
</dbReference>
<dbReference type="InterPro" id="IPR003855">
    <property type="entry name" value="K+_transporter"/>
</dbReference>
<keyword evidence="8 12" id="KW-0630">Potassium</keyword>
<evidence type="ECO:0000256" key="1">
    <source>
        <dbReference type="ARBA" id="ARBA00004141"/>
    </source>
</evidence>
<evidence type="ECO:0000256" key="9">
    <source>
        <dbReference type="ARBA" id="ARBA00022989"/>
    </source>
</evidence>
<evidence type="ECO:0000256" key="10">
    <source>
        <dbReference type="ARBA" id="ARBA00023065"/>
    </source>
</evidence>
<keyword evidence="7 12" id="KW-0769">Symport</keyword>
<evidence type="ECO:0000256" key="13">
    <source>
        <dbReference type="SAM" id="MobiDB-lite"/>
    </source>
</evidence>
<evidence type="ECO:0000256" key="3">
    <source>
        <dbReference type="ARBA" id="ARBA00022448"/>
    </source>
</evidence>
<dbReference type="GO" id="GO:0005886">
    <property type="term" value="C:plasma membrane"/>
    <property type="evidence" value="ECO:0007669"/>
    <property type="project" value="UniProtKB-SubCell"/>
</dbReference>
<feature type="transmembrane region" description="Helical" evidence="12">
    <location>
        <begin position="437"/>
        <end position="458"/>
    </location>
</feature>
<dbReference type="InterPro" id="IPR053951">
    <property type="entry name" value="K_trans_N"/>
</dbReference>
<keyword evidence="5 12" id="KW-0633">Potassium transport</keyword>